<evidence type="ECO:0000313" key="5">
    <source>
        <dbReference type="Proteomes" id="UP000559027"/>
    </source>
</evidence>
<dbReference type="InterPro" id="IPR001452">
    <property type="entry name" value="SH3_domain"/>
</dbReference>
<dbReference type="PRINTS" id="PR00452">
    <property type="entry name" value="SH3DOMAIN"/>
</dbReference>
<gene>
    <name evidence="4" type="ORF">D9756_003297</name>
</gene>
<dbReference type="InterPro" id="IPR036028">
    <property type="entry name" value="SH3-like_dom_sf"/>
</dbReference>
<evidence type="ECO:0000256" key="2">
    <source>
        <dbReference type="PROSITE-ProRule" id="PRU00192"/>
    </source>
</evidence>
<feature type="domain" description="SH3" evidence="3">
    <location>
        <begin position="71"/>
        <end position="132"/>
    </location>
</feature>
<dbReference type="PROSITE" id="PS50002">
    <property type="entry name" value="SH3"/>
    <property type="match status" value="1"/>
</dbReference>
<keyword evidence="5" id="KW-1185">Reference proteome</keyword>
<dbReference type="Gene3D" id="2.30.30.40">
    <property type="entry name" value="SH3 Domains"/>
    <property type="match status" value="1"/>
</dbReference>
<name>A0A8H5G6L2_9AGAR</name>
<accession>A0A8H5G6L2</accession>
<sequence length="244" mass="26397">MDPELLVHIASQTKSNLEFLASQGQLADVDYHMVLERLKSISNVSATARATPPPPAFQVDDFRSSSSQNSQALFRARAVWGYNEHAQDPRDLSFSPGDIIDVLNETNVDWWEGRFNGRVGLFPSNHVEKTTSFGFPSTSMKAPPALTGEKFSSHIQTPNYQPQYITPSPGPVYTPTPMPHPDQAPYVTNTAQATVVINEQPKPSKPKKHIFRSGFGSTLAQSAVGGVGFGAGSAVGNGLVNAIF</sequence>
<comment type="caution">
    <text evidence="4">The sequence shown here is derived from an EMBL/GenBank/DDBJ whole genome shotgun (WGS) entry which is preliminary data.</text>
</comment>
<dbReference type="SUPFAM" id="SSF50044">
    <property type="entry name" value="SH3-domain"/>
    <property type="match status" value="1"/>
</dbReference>
<dbReference type="InterPro" id="IPR050670">
    <property type="entry name" value="STAM"/>
</dbReference>
<dbReference type="OrthoDB" id="5983572at2759"/>
<protein>
    <recommendedName>
        <fullName evidence="3">SH3 domain-containing protein</fullName>
    </recommendedName>
</protein>
<dbReference type="GO" id="GO:0043328">
    <property type="term" value="P:protein transport to vacuole involved in ubiquitin-dependent protein catabolic process via the multivesicular body sorting pathway"/>
    <property type="evidence" value="ECO:0007669"/>
    <property type="project" value="TreeGrafter"/>
</dbReference>
<dbReference type="Pfam" id="PF00018">
    <property type="entry name" value="SH3_1"/>
    <property type="match status" value="1"/>
</dbReference>
<dbReference type="FunFam" id="2.30.30.40:FF:000072">
    <property type="entry name" value="Unconventional Myosin IB"/>
    <property type="match status" value="1"/>
</dbReference>
<dbReference type="Proteomes" id="UP000559027">
    <property type="component" value="Unassembled WGS sequence"/>
</dbReference>
<dbReference type="EMBL" id="JAACJO010000004">
    <property type="protein sequence ID" value="KAF5359140.1"/>
    <property type="molecule type" value="Genomic_DNA"/>
</dbReference>
<reference evidence="4 5" key="1">
    <citation type="journal article" date="2020" name="ISME J.">
        <title>Uncovering the hidden diversity of litter-decomposition mechanisms in mushroom-forming fungi.</title>
        <authorList>
            <person name="Floudas D."/>
            <person name="Bentzer J."/>
            <person name="Ahren D."/>
            <person name="Johansson T."/>
            <person name="Persson P."/>
            <person name="Tunlid A."/>
        </authorList>
    </citation>
    <scope>NUCLEOTIDE SEQUENCE [LARGE SCALE GENOMIC DNA]</scope>
    <source>
        <strain evidence="4 5">CBS 146.42</strain>
    </source>
</reference>
<dbReference type="SMART" id="SM00326">
    <property type="entry name" value="SH3"/>
    <property type="match status" value="1"/>
</dbReference>
<evidence type="ECO:0000259" key="3">
    <source>
        <dbReference type="PROSITE" id="PS50002"/>
    </source>
</evidence>
<keyword evidence="1 2" id="KW-0728">SH3 domain</keyword>
<evidence type="ECO:0000313" key="4">
    <source>
        <dbReference type="EMBL" id="KAF5359140.1"/>
    </source>
</evidence>
<dbReference type="PRINTS" id="PR00499">
    <property type="entry name" value="P67PHOX"/>
</dbReference>
<dbReference type="GO" id="GO:0033565">
    <property type="term" value="C:ESCRT-0 complex"/>
    <property type="evidence" value="ECO:0007669"/>
    <property type="project" value="TreeGrafter"/>
</dbReference>
<proteinExistence type="predicted"/>
<dbReference type="PANTHER" id="PTHR45929">
    <property type="entry name" value="JAK PATHWAY SIGNAL TRANSDUCTION ADAPTOR MOLECULE"/>
    <property type="match status" value="1"/>
</dbReference>
<evidence type="ECO:0000256" key="1">
    <source>
        <dbReference type="ARBA" id="ARBA00022443"/>
    </source>
</evidence>
<dbReference type="AlphaFoldDB" id="A0A8H5G6L2"/>
<organism evidence="4 5">
    <name type="scientific">Leucocoprinus leucothites</name>
    <dbReference type="NCBI Taxonomy" id="201217"/>
    <lineage>
        <taxon>Eukaryota</taxon>
        <taxon>Fungi</taxon>
        <taxon>Dikarya</taxon>
        <taxon>Basidiomycota</taxon>
        <taxon>Agaricomycotina</taxon>
        <taxon>Agaricomycetes</taxon>
        <taxon>Agaricomycetidae</taxon>
        <taxon>Agaricales</taxon>
        <taxon>Agaricineae</taxon>
        <taxon>Agaricaceae</taxon>
        <taxon>Leucocoprinus</taxon>
    </lineage>
</organism>
<dbReference type="PANTHER" id="PTHR45929:SF3">
    <property type="entry name" value="JAK PATHWAY SIGNAL TRANSDUCTION ADAPTOR MOLECULE"/>
    <property type="match status" value="1"/>
</dbReference>